<dbReference type="PRINTS" id="PR00364">
    <property type="entry name" value="DISEASERSIST"/>
</dbReference>
<dbReference type="Pfam" id="PF23598">
    <property type="entry name" value="LRR_14"/>
    <property type="match status" value="1"/>
</dbReference>
<evidence type="ECO:0000259" key="5">
    <source>
        <dbReference type="PROSITE" id="PS50104"/>
    </source>
</evidence>
<dbReference type="GO" id="GO:0007165">
    <property type="term" value="P:signal transduction"/>
    <property type="evidence" value="ECO:0007669"/>
    <property type="project" value="InterPro"/>
</dbReference>
<dbReference type="GO" id="GO:0006952">
    <property type="term" value="P:defense response"/>
    <property type="evidence" value="ECO:0007669"/>
    <property type="project" value="UniProtKB-KW"/>
</dbReference>
<dbReference type="InterPro" id="IPR032675">
    <property type="entry name" value="LRR_dom_sf"/>
</dbReference>
<evidence type="ECO:0000313" key="7">
    <source>
        <dbReference type="Proteomes" id="UP000077755"/>
    </source>
</evidence>
<evidence type="ECO:0000256" key="1">
    <source>
        <dbReference type="ARBA" id="ARBA00022614"/>
    </source>
</evidence>
<evidence type="ECO:0000256" key="3">
    <source>
        <dbReference type="ARBA" id="ARBA00022821"/>
    </source>
</evidence>
<dbReference type="PANTHER" id="PTHR11017">
    <property type="entry name" value="LEUCINE-RICH REPEAT-CONTAINING PROTEIN"/>
    <property type="match status" value="1"/>
</dbReference>
<sequence>MASTSAETPTSWDVFLSFRGIDTRLGFVSHLYSALDRNGIRTFMDDPELRLGDGISAELLKAIRESKIYIVVLSVNYASSSWCLDELVEILDCKETMKRLVIPVFFNIDPSVVRYQKGSFEEHFRVHGVRYADKMERMENWRRALSQLAENSGIHIDGKKTEADIVNEIVKEILLQIKPTTLDVAKYPVGLDSRVEDITAALLSRGTKGVIKIGIYGMGGVGKTTLAKALFNKLLLGSFEGSCFLENVRETSGYVKGLESLQQQLISDVLKISKDEAKVSSVDQGTEQIERRICSRKSLVVIDDLEDPEKFESLVRSFAPGSVVIITTRDEDILRGIEVETQYRYKVNEMAGAEAETLFFRHAFRDTEPNDTLRILSKDVLRLAGGLPLALKVFGSYLHNKPEVKWKSYIEKVQRDPDSSIEQRLRISLDANGSDDPLLKKMFLDIACLFIGRKKKNLVEILDTYYPYADDKIDILEKRSLLTFNERDLVRMHDLLQDMGRKIARNNCPDEPGKHSRLWVRKEIWDVLEKDKGTEAIEGILHNRFKSKQDEFFRYYLESIKLDHFNIESFSTETLRRMTRLRFFYLDGISLTGKFKLTLEDLRWFCWNQCPLECLPFDFSPQKLVILELPASKLTTMWEVKIVGTLRLTRLENLKTLNMSFSKDLTSTPDFRRLPRLQNLYLEGCRSLKEVHKSIGSLVRLVSLNLKDCVNLRSLPDTICNLGALEVLCIEYCTGLKALPIELGNIKSLKELNASETSFPKLPDSIGDLSKLVKLKLDRHFLYGELESLPNTICNLRELEVLKVSVKALPDDLGNIESLRELNAWGIAVSKLPDSICDLRSLEILDISYSNTLERLPDQLWKLTSLLELNASWTNRLEKVPDIESSQTSLPVTKLDLSYSEITALPSGICQLSKLEVLDLHGCGRLLSTAELPPNLKYIFADDCKSLKRLNLSNLKLLRELQLTNCSDLTEILGLEELTCLEKLLLRGCRRSLLTHTLTKPLFQVWKISNSYLIIWRMDYGSGF</sequence>
<dbReference type="Pfam" id="PF23282">
    <property type="entry name" value="WHD_ROQ1"/>
    <property type="match status" value="1"/>
</dbReference>
<dbReference type="Gene3D" id="1.10.8.430">
    <property type="entry name" value="Helical domain of apoptotic protease-activating factors"/>
    <property type="match status" value="1"/>
</dbReference>
<keyword evidence="4" id="KW-0520">NAD</keyword>
<dbReference type="SUPFAM" id="SSF52200">
    <property type="entry name" value="Toll/Interleukin receptor TIR domain"/>
    <property type="match status" value="1"/>
</dbReference>
<dbReference type="AlphaFoldDB" id="A0AAF1AIJ5"/>
<dbReference type="Pfam" id="PF00931">
    <property type="entry name" value="NB-ARC"/>
    <property type="match status" value="1"/>
</dbReference>
<feature type="domain" description="TIR" evidence="5">
    <location>
        <begin position="10"/>
        <end position="177"/>
    </location>
</feature>
<dbReference type="InterPro" id="IPR042197">
    <property type="entry name" value="Apaf_helical"/>
</dbReference>
<accession>A0AAF1AIJ5</accession>
<proteinExistence type="predicted"/>
<reference evidence="6" key="1">
    <citation type="journal article" date="2016" name="Nat. Genet.">
        <title>A high-quality carrot genome assembly provides new insights into carotenoid accumulation and asterid genome evolution.</title>
        <authorList>
            <person name="Iorizzo M."/>
            <person name="Ellison S."/>
            <person name="Senalik D."/>
            <person name="Zeng P."/>
            <person name="Satapoomin P."/>
            <person name="Huang J."/>
            <person name="Bowman M."/>
            <person name="Iovene M."/>
            <person name="Sanseverino W."/>
            <person name="Cavagnaro P."/>
            <person name="Yildiz M."/>
            <person name="Macko-Podgorni A."/>
            <person name="Moranska E."/>
            <person name="Grzebelus E."/>
            <person name="Grzebelus D."/>
            <person name="Ashrafi H."/>
            <person name="Zheng Z."/>
            <person name="Cheng S."/>
            <person name="Spooner D."/>
            <person name="Van Deynze A."/>
            <person name="Simon P."/>
        </authorList>
    </citation>
    <scope>NUCLEOTIDE SEQUENCE</scope>
    <source>
        <tissue evidence="6">Leaf</tissue>
    </source>
</reference>
<dbReference type="FunFam" id="3.40.50.10140:FF:000007">
    <property type="entry name" value="Disease resistance protein (TIR-NBS-LRR class)"/>
    <property type="match status" value="1"/>
</dbReference>
<dbReference type="Proteomes" id="UP000077755">
    <property type="component" value="Chromosome 1"/>
</dbReference>
<evidence type="ECO:0000256" key="4">
    <source>
        <dbReference type="ARBA" id="ARBA00023027"/>
    </source>
</evidence>
<name>A0AAF1AIJ5_DAUCS</name>
<dbReference type="Gene3D" id="3.40.50.10140">
    <property type="entry name" value="Toll/interleukin-1 receptor homology (TIR) domain"/>
    <property type="match status" value="1"/>
</dbReference>
<protein>
    <recommendedName>
        <fullName evidence="5">TIR domain-containing protein</fullName>
    </recommendedName>
</protein>
<dbReference type="InterPro" id="IPR000157">
    <property type="entry name" value="TIR_dom"/>
</dbReference>
<dbReference type="InterPro" id="IPR044974">
    <property type="entry name" value="Disease_R_plants"/>
</dbReference>
<dbReference type="SUPFAM" id="SSF46785">
    <property type="entry name" value="Winged helix' DNA-binding domain"/>
    <property type="match status" value="1"/>
</dbReference>
<keyword evidence="2" id="KW-0677">Repeat</keyword>
<dbReference type="InterPro" id="IPR036390">
    <property type="entry name" value="WH_DNA-bd_sf"/>
</dbReference>
<reference evidence="6" key="2">
    <citation type="submission" date="2022-03" db="EMBL/GenBank/DDBJ databases">
        <title>Draft title - Genomic analysis of global carrot germplasm unveils the trajectory of domestication and the origin of high carotenoid orange carrot.</title>
        <authorList>
            <person name="Iorizzo M."/>
            <person name="Ellison S."/>
            <person name="Senalik D."/>
            <person name="Macko-Podgorni A."/>
            <person name="Grzebelus D."/>
            <person name="Bostan H."/>
            <person name="Rolling W."/>
            <person name="Curaba J."/>
            <person name="Simon P."/>
        </authorList>
    </citation>
    <scope>NUCLEOTIDE SEQUENCE</scope>
    <source>
        <tissue evidence="6">Leaf</tissue>
    </source>
</reference>
<dbReference type="PANTHER" id="PTHR11017:SF271">
    <property type="entry name" value="DISEASE RESISTANCE PROTEIN (TIR-NBS-LRR CLASS) FAMILY"/>
    <property type="match status" value="1"/>
</dbReference>
<evidence type="ECO:0000256" key="2">
    <source>
        <dbReference type="ARBA" id="ARBA00022737"/>
    </source>
</evidence>
<keyword evidence="7" id="KW-1185">Reference proteome</keyword>
<organism evidence="6 7">
    <name type="scientific">Daucus carota subsp. sativus</name>
    <name type="common">Carrot</name>
    <dbReference type="NCBI Taxonomy" id="79200"/>
    <lineage>
        <taxon>Eukaryota</taxon>
        <taxon>Viridiplantae</taxon>
        <taxon>Streptophyta</taxon>
        <taxon>Embryophyta</taxon>
        <taxon>Tracheophyta</taxon>
        <taxon>Spermatophyta</taxon>
        <taxon>Magnoliopsida</taxon>
        <taxon>eudicotyledons</taxon>
        <taxon>Gunneridae</taxon>
        <taxon>Pentapetalae</taxon>
        <taxon>asterids</taxon>
        <taxon>campanulids</taxon>
        <taxon>Apiales</taxon>
        <taxon>Apiaceae</taxon>
        <taxon>Apioideae</taxon>
        <taxon>Scandiceae</taxon>
        <taxon>Daucinae</taxon>
        <taxon>Daucus</taxon>
        <taxon>Daucus sect. Daucus</taxon>
    </lineage>
</organism>
<keyword evidence="1" id="KW-0433">Leucine-rich repeat</keyword>
<dbReference type="PROSITE" id="PS50104">
    <property type="entry name" value="TIR"/>
    <property type="match status" value="1"/>
</dbReference>
<dbReference type="Gene3D" id="3.40.50.300">
    <property type="entry name" value="P-loop containing nucleotide triphosphate hydrolases"/>
    <property type="match status" value="1"/>
</dbReference>
<dbReference type="SUPFAM" id="SSF52047">
    <property type="entry name" value="RNI-like"/>
    <property type="match status" value="1"/>
</dbReference>
<dbReference type="InterPro" id="IPR002182">
    <property type="entry name" value="NB-ARC"/>
</dbReference>
<dbReference type="SUPFAM" id="SSF52540">
    <property type="entry name" value="P-loop containing nucleoside triphosphate hydrolases"/>
    <property type="match status" value="1"/>
</dbReference>
<dbReference type="InterPro" id="IPR055414">
    <property type="entry name" value="LRR_R13L4/SHOC2-like"/>
</dbReference>
<gene>
    <name evidence="6" type="ORF">DCAR_0100645</name>
</gene>
<dbReference type="Gene3D" id="3.80.10.10">
    <property type="entry name" value="Ribonuclease Inhibitor"/>
    <property type="match status" value="3"/>
</dbReference>
<evidence type="ECO:0000313" key="6">
    <source>
        <dbReference type="EMBL" id="WOG81496.1"/>
    </source>
</evidence>
<keyword evidence="3" id="KW-0611">Plant defense</keyword>
<dbReference type="GO" id="GO:0051707">
    <property type="term" value="P:response to other organism"/>
    <property type="evidence" value="ECO:0007669"/>
    <property type="project" value="UniProtKB-ARBA"/>
</dbReference>
<dbReference type="EMBL" id="CP093343">
    <property type="protein sequence ID" value="WOG81496.1"/>
    <property type="molecule type" value="Genomic_DNA"/>
</dbReference>
<dbReference type="InterPro" id="IPR027417">
    <property type="entry name" value="P-loop_NTPase"/>
</dbReference>
<dbReference type="Pfam" id="PF01582">
    <property type="entry name" value="TIR"/>
    <property type="match status" value="1"/>
</dbReference>
<dbReference type="InterPro" id="IPR058192">
    <property type="entry name" value="WHD_ROQ1-like"/>
</dbReference>
<dbReference type="SMART" id="SM00255">
    <property type="entry name" value="TIR"/>
    <property type="match status" value="1"/>
</dbReference>
<dbReference type="InterPro" id="IPR035897">
    <property type="entry name" value="Toll_tir_struct_dom_sf"/>
</dbReference>
<dbReference type="GO" id="GO:0043531">
    <property type="term" value="F:ADP binding"/>
    <property type="evidence" value="ECO:0007669"/>
    <property type="project" value="InterPro"/>
</dbReference>
<dbReference type="SUPFAM" id="SSF52058">
    <property type="entry name" value="L domain-like"/>
    <property type="match status" value="1"/>
</dbReference>